<accession>A0A8H7PHT1</accession>
<reference evidence="1" key="1">
    <citation type="submission" date="2020-12" db="EMBL/GenBank/DDBJ databases">
        <title>Metabolic potential, ecology and presence of endohyphal bacteria is reflected in genomic diversity of Mucoromycotina.</title>
        <authorList>
            <person name="Muszewska A."/>
            <person name="Okrasinska A."/>
            <person name="Steczkiewicz K."/>
            <person name="Drgas O."/>
            <person name="Orlowska M."/>
            <person name="Perlinska-Lenart U."/>
            <person name="Aleksandrzak-Piekarczyk T."/>
            <person name="Szatraj K."/>
            <person name="Zielenkiewicz U."/>
            <person name="Pilsyk S."/>
            <person name="Malc E."/>
            <person name="Mieczkowski P."/>
            <person name="Kruszewska J.S."/>
            <person name="Biernat P."/>
            <person name="Pawlowska J."/>
        </authorList>
    </citation>
    <scope>NUCLEOTIDE SEQUENCE</scope>
    <source>
        <strain evidence="1">WA0000067209</strain>
    </source>
</reference>
<dbReference type="EMBL" id="JAEPQZ010000013">
    <property type="protein sequence ID" value="KAG2174176.1"/>
    <property type="molecule type" value="Genomic_DNA"/>
</dbReference>
<sequence length="75" mass="8305">MQKPCLGYDNERNVYRLSAGDNGTQTYIQKLTGYSTVLWQNITAYSTNTTGSCYIDSNTLTFGIVTQLTGDGHGW</sequence>
<name>A0A8H7PHT1_MORIS</name>
<proteinExistence type="predicted"/>
<dbReference type="Proteomes" id="UP000654370">
    <property type="component" value="Unassembled WGS sequence"/>
</dbReference>
<protein>
    <submittedName>
        <fullName evidence="1">Uncharacterized protein</fullName>
    </submittedName>
</protein>
<organism evidence="1 2">
    <name type="scientific">Mortierella isabellina</name>
    <name type="common">Filamentous fungus</name>
    <name type="synonym">Umbelopsis isabellina</name>
    <dbReference type="NCBI Taxonomy" id="91625"/>
    <lineage>
        <taxon>Eukaryota</taxon>
        <taxon>Fungi</taxon>
        <taxon>Fungi incertae sedis</taxon>
        <taxon>Mucoromycota</taxon>
        <taxon>Mucoromycotina</taxon>
        <taxon>Umbelopsidomycetes</taxon>
        <taxon>Umbelopsidales</taxon>
        <taxon>Umbelopsidaceae</taxon>
        <taxon>Umbelopsis</taxon>
    </lineage>
</organism>
<dbReference type="AlphaFoldDB" id="A0A8H7PHT1"/>
<comment type="caution">
    <text evidence="1">The sequence shown here is derived from an EMBL/GenBank/DDBJ whole genome shotgun (WGS) entry which is preliminary data.</text>
</comment>
<evidence type="ECO:0000313" key="1">
    <source>
        <dbReference type="EMBL" id="KAG2174176.1"/>
    </source>
</evidence>
<keyword evidence="2" id="KW-1185">Reference proteome</keyword>
<evidence type="ECO:0000313" key="2">
    <source>
        <dbReference type="Proteomes" id="UP000654370"/>
    </source>
</evidence>
<gene>
    <name evidence="1" type="ORF">INT43_004196</name>
</gene>